<proteinExistence type="predicted"/>
<accession>A0A9W9M1X9</accession>
<dbReference type="Proteomes" id="UP001150879">
    <property type="component" value="Unassembled WGS sequence"/>
</dbReference>
<reference evidence="2" key="1">
    <citation type="submission" date="2022-11" db="EMBL/GenBank/DDBJ databases">
        <authorList>
            <person name="Petersen C."/>
        </authorList>
    </citation>
    <scope>NUCLEOTIDE SEQUENCE</scope>
    <source>
        <strain evidence="2">IBT 16849</strain>
    </source>
</reference>
<organism evidence="2 3">
    <name type="scientific">Penicillium cf. griseofulvum</name>
    <dbReference type="NCBI Taxonomy" id="2972120"/>
    <lineage>
        <taxon>Eukaryota</taxon>
        <taxon>Fungi</taxon>
        <taxon>Dikarya</taxon>
        <taxon>Ascomycota</taxon>
        <taxon>Pezizomycotina</taxon>
        <taxon>Eurotiomycetes</taxon>
        <taxon>Eurotiomycetidae</taxon>
        <taxon>Eurotiales</taxon>
        <taxon>Aspergillaceae</taxon>
        <taxon>Penicillium</taxon>
    </lineage>
</organism>
<reference evidence="2" key="2">
    <citation type="journal article" date="2023" name="IMA Fungus">
        <title>Comparative genomic study of the Penicillium genus elucidates a diverse pangenome and 15 lateral gene transfer events.</title>
        <authorList>
            <person name="Petersen C."/>
            <person name="Sorensen T."/>
            <person name="Nielsen M.R."/>
            <person name="Sondergaard T.E."/>
            <person name="Sorensen J.L."/>
            <person name="Fitzpatrick D.A."/>
            <person name="Frisvad J.C."/>
            <person name="Nielsen K.L."/>
        </authorList>
    </citation>
    <scope>NUCLEOTIDE SEQUENCE</scope>
    <source>
        <strain evidence="2">IBT 16849</strain>
    </source>
</reference>
<comment type="caution">
    <text evidence="2">The sequence shown here is derived from an EMBL/GenBank/DDBJ whole genome shotgun (WGS) entry which is preliminary data.</text>
</comment>
<evidence type="ECO:0000313" key="3">
    <source>
        <dbReference type="Proteomes" id="UP001150879"/>
    </source>
</evidence>
<dbReference type="AlphaFoldDB" id="A0A9W9M1X9"/>
<name>A0A9W9M1X9_9EURO</name>
<sequence>MRFVSGVLAALVVTANSYALPKREERMQWNETCLGIESKTKDTWKKTLIGEWFVSMANAEDIYEKDIQKTIQSWDHPSSLYGFYCSPMSYCEANLDQDQCLDPQSGARPALYFLMWSIANLNNWMLSVLNAVEHTSSVAIGLSANLVDTFATNMENLPLVNAGPSMAAGFLGALAAIFPPSAAVGGLGSAAAVIGGGIITLLDNEKPVELEPKFNDFKNVTNYIARASEGMQMGIEKYTRWLLTSIPSNDRSHGVWYVDDPISLPNVLLDGAFAEPITSDVLPDSIYISLFSAAIALLWRGETAVVVKISHEVPDLSKPICENEDVFKGNKYCDGEGNAYLVFRWDSSWNKTPWDEGIADKFTKLKGIEKLKDYRIAIETVATASEYASSKNGGRPYYEWDTSKFIDHINENEHNRVRFSGFNLPFCDIGVYWSGNKPELLDRDECGAECQTIWAMRNCFQSIDPEKPGGGIIPFEKECDFRECPKVCMGGFAGSC</sequence>
<keyword evidence="3" id="KW-1185">Reference proteome</keyword>
<protein>
    <submittedName>
        <fullName evidence="2">Uncharacterized protein</fullName>
    </submittedName>
</protein>
<gene>
    <name evidence="2" type="ORF">N7472_010444</name>
</gene>
<dbReference type="EMBL" id="JAPQKP010000006">
    <property type="protein sequence ID" value="KAJ5185604.1"/>
    <property type="molecule type" value="Genomic_DNA"/>
</dbReference>
<feature type="chain" id="PRO_5040901985" evidence="1">
    <location>
        <begin position="20"/>
        <end position="496"/>
    </location>
</feature>
<feature type="signal peptide" evidence="1">
    <location>
        <begin position="1"/>
        <end position="19"/>
    </location>
</feature>
<keyword evidence="1" id="KW-0732">Signal</keyword>
<evidence type="ECO:0000313" key="2">
    <source>
        <dbReference type="EMBL" id="KAJ5185604.1"/>
    </source>
</evidence>
<evidence type="ECO:0000256" key="1">
    <source>
        <dbReference type="SAM" id="SignalP"/>
    </source>
</evidence>